<dbReference type="InterPro" id="IPR012337">
    <property type="entry name" value="RNaseH-like_sf"/>
</dbReference>
<dbReference type="InterPro" id="IPR054722">
    <property type="entry name" value="PolX-like_BBD"/>
</dbReference>
<evidence type="ECO:0000259" key="3">
    <source>
        <dbReference type="Pfam" id="PF22936"/>
    </source>
</evidence>
<evidence type="ECO:0000259" key="2">
    <source>
        <dbReference type="Pfam" id="PF13976"/>
    </source>
</evidence>
<dbReference type="AlphaFoldDB" id="A0A5N5GDD3"/>
<dbReference type="PANTHER" id="PTHR42648:SF28">
    <property type="entry name" value="TRANSPOSON-ENCODED PROTEIN WITH RIBONUCLEASE H-LIKE AND RETROVIRUS ZINC FINGER-LIKE DOMAINS"/>
    <property type="match status" value="1"/>
</dbReference>
<evidence type="ECO:0000313" key="4">
    <source>
        <dbReference type="EMBL" id="KAB2611500.1"/>
    </source>
</evidence>
<dbReference type="EMBL" id="SMOL01000487">
    <property type="protein sequence ID" value="KAB2611500.1"/>
    <property type="molecule type" value="Genomic_DNA"/>
</dbReference>
<gene>
    <name evidence="4" type="ORF">D8674_019532</name>
</gene>
<dbReference type="GO" id="GO:0006508">
    <property type="term" value="P:proteolysis"/>
    <property type="evidence" value="ECO:0007669"/>
    <property type="project" value="UniProtKB-KW"/>
</dbReference>
<protein>
    <submittedName>
        <fullName evidence="4">Uncharacterized protein</fullName>
    </submittedName>
</protein>
<dbReference type="InterPro" id="IPR025724">
    <property type="entry name" value="GAG-pre-integrase_dom"/>
</dbReference>
<evidence type="ECO:0000256" key="1">
    <source>
        <dbReference type="ARBA" id="ARBA00022670"/>
    </source>
</evidence>
<dbReference type="Pfam" id="PF14223">
    <property type="entry name" value="Retrotran_gag_2"/>
    <property type="match status" value="1"/>
</dbReference>
<dbReference type="InterPro" id="IPR036397">
    <property type="entry name" value="RNaseH_sf"/>
</dbReference>
<dbReference type="GO" id="GO:0003676">
    <property type="term" value="F:nucleic acid binding"/>
    <property type="evidence" value="ECO:0007669"/>
    <property type="project" value="InterPro"/>
</dbReference>
<reference evidence="5" key="2">
    <citation type="submission" date="2019-10" db="EMBL/GenBank/DDBJ databases">
        <title>A de novo genome assembly of a pear dwarfing rootstock.</title>
        <authorList>
            <person name="Wang F."/>
            <person name="Wang J."/>
            <person name="Li S."/>
            <person name="Zhang Y."/>
            <person name="Fang M."/>
            <person name="Ma L."/>
            <person name="Zhao Y."/>
            <person name="Jiang S."/>
        </authorList>
    </citation>
    <scope>NUCLEOTIDE SEQUENCE [LARGE SCALE GENOMIC DNA]</scope>
</reference>
<accession>A0A5N5GDD3</accession>
<name>A0A5N5GDD3_9ROSA</name>
<dbReference type="GO" id="GO:0008233">
    <property type="term" value="F:peptidase activity"/>
    <property type="evidence" value="ECO:0007669"/>
    <property type="project" value="UniProtKB-KW"/>
</dbReference>
<feature type="domain" description="GAG-pre-integrase" evidence="2">
    <location>
        <begin position="352"/>
        <end position="403"/>
    </location>
</feature>
<proteinExistence type="predicted"/>
<dbReference type="SUPFAM" id="SSF53098">
    <property type="entry name" value="Ribonuclease H-like"/>
    <property type="match status" value="1"/>
</dbReference>
<dbReference type="Pfam" id="PF13976">
    <property type="entry name" value="gag_pre-integrs"/>
    <property type="match status" value="1"/>
</dbReference>
<dbReference type="Proteomes" id="UP000327157">
    <property type="component" value="Chromosome 17"/>
</dbReference>
<keyword evidence="1" id="KW-0645">Protease</keyword>
<dbReference type="InterPro" id="IPR039537">
    <property type="entry name" value="Retrotran_Ty1/copia-like"/>
</dbReference>
<keyword evidence="1" id="KW-0378">Hydrolase</keyword>
<dbReference type="Gene3D" id="3.30.420.10">
    <property type="entry name" value="Ribonuclease H-like superfamily/Ribonuclease H"/>
    <property type="match status" value="1"/>
</dbReference>
<reference evidence="4 5" key="3">
    <citation type="submission" date="2019-11" db="EMBL/GenBank/DDBJ databases">
        <title>A de novo genome assembly of a pear dwarfing rootstock.</title>
        <authorList>
            <person name="Wang F."/>
            <person name="Wang J."/>
            <person name="Li S."/>
            <person name="Zhang Y."/>
            <person name="Fang M."/>
            <person name="Ma L."/>
            <person name="Zhao Y."/>
            <person name="Jiang S."/>
        </authorList>
    </citation>
    <scope>NUCLEOTIDE SEQUENCE [LARGE SCALE GENOMIC DNA]</scope>
    <source>
        <strain evidence="4">S2</strain>
        <tissue evidence="4">Leaf</tissue>
    </source>
</reference>
<evidence type="ECO:0000313" key="5">
    <source>
        <dbReference type="Proteomes" id="UP000327157"/>
    </source>
</evidence>
<comment type="caution">
    <text evidence="4">The sequence shown here is derived from an EMBL/GenBank/DDBJ whole genome shotgun (WGS) entry which is preliminary data.</text>
</comment>
<dbReference type="OrthoDB" id="1935113at2759"/>
<organism evidence="4 5">
    <name type="scientific">Pyrus ussuriensis x Pyrus communis</name>
    <dbReference type="NCBI Taxonomy" id="2448454"/>
    <lineage>
        <taxon>Eukaryota</taxon>
        <taxon>Viridiplantae</taxon>
        <taxon>Streptophyta</taxon>
        <taxon>Embryophyta</taxon>
        <taxon>Tracheophyta</taxon>
        <taxon>Spermatophyta</taxon>
        <taxon>Magnoliopsida</taxon>
        <taxon>eudicotyledons</taxon>
        <taxon>Gunneridae</taxon>
        <taxon>Pentapetalae</taxon>
        <taxon>rosids</taxon>
        <taxon>fabids</taxon>
        <taxon>Rosales</taxon>
        <taxon>Rosaceae</taxon>
        <taxon>Amygdaloideae</taxon>
        <taxon>Maleae</taxon>
        <taxon>Pyrus</taxon>
    </lineage>
</organism>
<reference evidence="4 5" key="1">
    <citation type="submission" date="2019-09" db="EMBL/GenBank/DDBJ databases">
        <authorList>
            <person name="Ou C."/>
        </authorList>
    </citation>
    <scope>NUCLEOTIDE SEQUENCE [LARGE SCALE GENOMIC DNA]</scope>
    <source>
        <strain evidence="4">S2</strain>
        <tissue evidence="4">Leaf</tissue>
    </source>
</reference>
<sequence length="593" mass="67282">MTDTIRGGIKKPELAVEYLAAIEMKFKESEKAEVSQYMSVLTQYKIEGTGSIRDHIMKMSDAAEKLNSMDINIGEKQLVFMILQALPTKYNQLKVSYNTQDKNWGIDELIAQCVQEETRQKQEKGKEIEEANYVQSGREKRAFNNGSSSGPGKNSKFTKNSNKFNIPKDVSKLKCFWCKTKGHLKVNCEIFKDYVRSKEKEQVLVCIESNLCEVPVDSWWFDTGCSVHITSSLNGFQKQKEVDDTLYNVYVGEGTRVAVHSIGIVNLKLTSGFVLKLKDVLYVPKMRRNLISASKIVKDGFAFFADDECLKIFKKNYLDSVLGTALLFDNLWSLECSIESSNHSILNVGFKRMLGTDTSYILWHKRLGHISKERILQLCKAELIPKLDSATVTECVDCLKGKMTNFRKLDAKRSKGLLEIIHTDICGPFPVKTICGNNYFVNFIDDFSRLGYTFLINEKSDALKCFIVYKTEVEKQLGKGKPYASLVGSLMYATICTRPDLAFITGMLGRFQSNPGEAHWISAKKNNRRTSASRLMDVKFLKVREEVKNGMIEIQHISTVLMVADPLTKALPIGEFQKHVSRMGVLETLDQWE</sequence>
<dbReference type="Pfam" id="PF22936">
    <property type="entry name" value="Pol_BBD"/>
    <property type="match status" value="1"/>
</dbReference>
<keyword evidence="5" id="KW-1185">Reference proteome</keyword>
<dbReference type="PANTHER" id="PTHR42648">
    <property type="entry name" value="TRANSPOSASE, PUTATIVE-RELATED"/>
    <property type="match status" value="1"/>
</dbReference>
<feature type="domain" description="Retrovirus-related Pol polyprotein from transposon TNT 1-94-like beta-barrel" evidence="3">
    <location>
        <begin position="219"/>
        <end position="301"/>
    </location>
</feature>